<keyword evidence="15" id="KW-1185">Reference proteome</keyword>
<reference evidence="15" key="1">
    <citation type="submission" date="2018-06" db="EMBL/GenBank/DDBJ databases">
        <authorList>
            <person name="Guldener U."/>
        </authorList>
    </citation>
    <scope>NUCLEOTIDE SEQUENCE [LARGE SCALE GENOMIC DNA]</scope>
    <source>
        <strain evidence="15">UTAD17</strain>
    </source>
</reference>
<protein>
    <submittedName>
        <fullName evidence="14">Related to Protein VMS1</fullName>
    </submittedName>
</protein>
<dbReference type="PANTHER" id="PTHR16036:SF2">
    <property type="entry name" value="TRNA ENDONUCLEASE ANKZF1"/>
    <property type="match status" value="1"/>
</dbReference>
<proteinExistence type="inferred from homology"/>
<accession>A0A376B1Q3</accession>
<dbReference type="GO" id="GO:0005737">
    <property type="term" value="C:cytoplasm"/>
    <property type="evidence" value="ECO:0007669"/>
    <property type="project" value="UniProtKB-SubCell"/>
</dbReference>
<keyword evidence="9 11" id="KW-0175">Coiled coil</keyword>
<evidence type="ECO:0000256" key="11">
    <source>
        <dbReference type="SAM" id="Coils"/>
    </source>
</evidence>
<name>A0A376B1Q3_9ASCO</name>
<dbReference type="InterPro" id="IPR041175">
    <property type="entry name" value="VLRF1/Vms1"/>
</dbReference>
<evidence type="ECO:0000256" key="10">
    <source>
        <dbReference type="PROSITE-ProRule" id="PRU01389"/>
    </source>
</evidence>
<evidence type="ECO:0000256" key="3">
    <source>
        <dbReference type="ARBA" id="ARBA00022490"/>
    </source>
</evidence>
<feature type="region of interest" description="Disordered" evidence="12">
    <location>
        <begin position="108"/>
        <end position="127"/>
    </location>
</feature>
<evidence type="ECO:0000256" key="8">
    <source>
        <dbReference type="ARBA" id="ARBA00023043"/>
    </source>
</evidence>
<feature type="region of interest" description="Disordered" evidence="12">
    <location>
        <begin position="270"/>
        <end position="292"/>
    </location>
</feature>
<dbReference type="GO" id="GO:0036503">
    <property type="term" value="P:ERAD pathway"/>
    <property type="evidence" value="ECO:0007669"/>
    <property type="project" value="TreeGrafter"/>
</dbReference>
<dbReference type="InterPro" id="IPR047139">
    <property type="entry name" value="ANKZ1/VMS1"/>
</dbReference>
<dbReference type="PROSITE" id="PS52044">
    <property type="entry name" value="VLRF1"/>
    <property type="match status" value="1"/>
</dbReference>
<comment type="similarity">
    <text evidence="2 10">Belongs to the ANKZF1/VMS1 family.</text>
</comment>
<evidence type="ECO:0000313" key="14">
    <source>
        <dbReference type="EMBL" id="SSD58581.1"/>
    </source>
</evidence>
<evidence type="ECO:0000259" key="13">
    <source>
        <dbReference type="PROSITE" id="PS52044"/>
    </source>
</evidence>
<gene>
    <name evidence="14" type="ORF">SCODWIG_00342</name>
</gene>
<evidence type="ECO:0000256" key="6">
    <source>
        <dbReference type="ARBA" id="ARBA00022759"/>
    </source>
</evidence>
<dbReference type="OrthoDB" id="429841at2759"/>
<dbReference type="Proteomes" id="UP000262825">
    <property type="component" value="Unassembled WGS sequence"/>
</dbReference>
<dbReference type="EMBL" id="UFAJ01000026">
    <property type="protein sequence ID" value="SSD58581.1"/>
    <property type="molecule type" value="Genomic_DNA"/>
</dbReference>
<evidence type="ECO:0000256" key="5">
    <source>
        <dbReference type="ARBA" id="ARBA00022737"/>
    </source>
</evidence>
<dbReference type="InterPro" id="IPR036770">
    <property type="entry name" value="Ankyrin_rpt-contain_sf"/>
</dbReference>
<evidence type="ECO:0000256" key="7">
    <source>
        <dbReference type="ARBA" id="ARBA00022801"/>
    </source>
</evidence>
<organism evidence="14 15">
    <name type="scientific">Saccharomycodes ludwigii</name>
    <dbReference type="NCBI Taxonomy" id="36035"/>
    <lineage>
        <taxon>Eukaryota</taxon>
        <taxon>Fungi</taxon>
        <taxon>Dikarya</taxon>
        <taxon>Ascomycota</taxon>
        <taxon>Saccharomycotina</taxon>
        <taxon>Saccharomycetes</taxon>
        <taxon>Saccharomycodales</taxon>
        <taxon>Saccharomycodaceae</taxon>
        <taxon>Saccharomycodes</taxon>
    </lineage>
</organism>
<comment type="subcellular location">
    <subcellularLocation>
        <location evidence="1">Cytoplasm</location>
    </subcellularLocation>
</comment>
<feature type="compositionally biased region" description="Polar residues" evidence="12">
    <location>
        <begin position="108"/>
        <end position="117"/>
    </location>
</feature>
<dbReference type="AlphaFoldDB" id="A0A376B1Q3"/>
<feature type="coiled-coil region" evidence="11">
    <location>
        <begin position="533"/>
        <end position="572"/>
    </location>
</feature>
<keyword evidence="4 10" id="KW-0540">Nuclease</keyword>
<evidence type="ECO:0000256" key="2">
    <source>
        <dbReference type="ARBA" id="ARBA00009262"/>
    </source>
</evidence>
<keyword evidence="7 10" id="KW-0378">Hydrolase</keyword>
<evidence type="ECO:0000313" key="15">
    <source>
        <dbReference type="Proteomes" id="UP000262825"/>
    </source>
</evidence>
<dbReference type="Pfam" id="PF18826">
    <property type="entry name" value="bVLRF1"/>
    <property type="match status" value="1"/>
</dbReference>
<keyword evidence="8" id="KW-0040">ANK repeat</keyword>
<sequence length="636" mass="73111">MDSTYHVKKDDLYIFHCSKEILDSLELMYFDENDIETINNNANSTDTNSNIKNNVIEFSKDASFCNACSTDISNREHYKTDFHRFNIKRRLHNLPLVNEEEFESIVNNDTESISGSDSDVEDEDAQDGDRLYEIEKDGLTTAFEKNMKQASLLTTAEKKNNNNKQASFLNTKSPYIFMKSKLIPENKILGAYKVLFSDSDYPLKELKGNLQLQEDETSAIFMIGGGHFAGAIVSHKRLKNITFNKKLDLSISEQMVNLLHQKTFHRYTTRRKQGGTQSANDNAKGKANSAGSNLRRYNERALKEDIANLLKEWSPFLKSCKYIFIRGNGQYNKKMLFDDNVLQQNDHRIKNFPFITKRPTASELKRAWCKLTYLDILNRPEKKRKKETEKQSFAINKVAKQQDLSKGGNNQVETPVEIKHTKELIQLVKKSKIPLLISYLKKNNLGIDFALQPLDQYRSTTPTLLHYAAANGLKNVIYILLNTLKADPTIKNLHGKVAADLASNLETQQMFQLARNSLGEEHCNWDTDAHVGVPLTREHIDKEKEELKKQEEEHMNEQLAKIKLEQENLKRENYIKKGVVEQRLGSDKASKKVNSIELAPSNVQQTLNSLNPEQRMRLMREQRARAAEARMRANIK</sequence>
<evidence type="ECO:0000256" key="9">
    <source>
        <dbReference type="ARBA" id="ARBA00023054"/>
    </source>
</evidence>
<dbReference type="PANTHER" id="PTHR16036">
    <property type="entry name" value="ANKYRIN REPEAT AND ZINC FINGER DOMAIN-CONTAINING PROTEIN 1"/>
    <property type="match status" value="1"/>
</dbReference>
<evidence type="ECO:0000256" key="4">
    <source>
        <dbReference type="ARBA" id="ARBA00022722"/>
    </source>
</evidence>
<comment type="domain">
    <text evidence="10">The VLRF1 domain mediates binding to the 60S ribosomal subunit.</text>
</comment>
<evidence type="ECO:0000256" key="1">
    <source>
        <dbReference type="ARBA" id="ARBA00004496"/>
    </source>
</evidence>
<dbReference type="VEuPathDB" id="FungiDB:SCODWIG_00342"/>
<evidence type="ECO:0000256" key="12">
    <source>
        <dbReference type="SAM" id="MobiDB-lite"/>
    </source>
</evidence>
<dbReference type="SUPFAM" id="SSF48403">
    <property type="entry name" value="Ankyrin repeat"/>
    <property type="match status" value="1"/>
</dbReference>
<keyword evidence="5" id="KW-0677">Repeat</keyword>
<dbReference type="Gene3D" id="1.25.40.20">
    <property type="entry name" value="Ankyrin repeat-containing domain"/>
    <property type="match status" value="1"/>
</dbReference>
<feature type="active site" evidence="10">
    <location>
        <position position="277"/>
    </location>
</feature>
<keyword evidence="6 10" id="KW-0255">Endonuclease</keyword>
<dbReference type="GO" id="GO:0016787">
    <property type="term" value="F:hydrolase activity"/>
    <property type="evidence" value="ECO:0007669"/>
    <property type="project" value="UniProtKB-KW"/>
</dbReference>
<feature type="domain" description="VLRF1" evidence="13">
    <location>
        <begin position="214"/>
        <end position="374"/>
    </location>
</feature>
<dbReference type="GO" id="GO:0004519">
    <property type="term" value="F:endonuclease activity"/>
    <property type="evidence" value="ECO:0007669"/>
    <property type="project" value="UniProtKB-KW"/>
</dbReference>
<keyword evidence="3 10" id="KW-0963">Cytoplasm</keyword>